<dbReference type="PRINTS" id="PR00344">
    <property type="entry name" value="BCTRLSENSOR"/>
</dbReference>
<dbReference type="InterPro" id="IPR005467">
    <property type="entry name" value="His_kinase_dom"/>
</dbReference>
<dbReference type="InterPro" id="IPR003660">
    <property type="entry name" value="HAMP_dom"/>
</dbReference>
<keyword evidence="11 14" id="KW-1133">Transmembrane helix</keyword>
<comment type="caution">
    <text evidence="17">The sequence shown here is derived from an EMBL/GenBank/DDBJ whole genome shotgun (WGS) entry which is preliminary data.</text>
</comment>
<keyword evidence="8" id="KW-0547">Nucleotide-binding</keyword>
<comment type="catalytic activity">
    <reaction evidence="1">
        <text>ATP + protein L-histidine = ADP + protein N-phospho-L-histidine.</text>
        <dbReference type="EC" id="2.7.13.3"/>
    </reaction>
</comment>
<feature type="domain" description="HAMP" evidence="16">
    <location>
        <begin position="311"/>
        <end position="363"/>
    </location>
</feature>
<dbReference type="GO" id="GO:0005886">
    <property type="term" value="C:plasma membrane"/>
    <property type="evidence" value="ECO:0007669"/>
    <property type="project" value="UniProtKB-SubCell"/>
</dbReference>
<dbReference type="InterPro" id="IPR036097">
    <property type="entry name" value="HisK_dim/P_sf"/>
</dbReference>
<dbReference type="PROSITE" id="PS50885">
    <property type="entry name" value="HAMP"/>
    <property type="match status" value="1"/>
</dbReference>
<proteinExistence type="predicted"/>
<dbReference type="InterPro" id="IPR036890">
    <property type="entry name" value="HATPase_C_sf"/>
</dbReference>
<dbReference type="SUPFAM" id="SSF47384">
    <property type="entry name" value="Homodimeric domain of signal transducing histidine kinase"/>
    <property type="match status" value="1"/>
</dbReference>
<keyword evidence="4" id="KW-1003">Cell membrane</keyword>
<evidence type="ECO:0000256" key="5">
    <source>
        <dbReference type="ARBA" id="ARBA00022553"/>
    </source>
</evidence>
<dbReference type="GO" id="GO:0005524">
    <property type="term" value="F:ATP binding"/>
    <property type="evidence" value="ECO:0007669"/>
    <property type="project" value="UniProtKB-KW"/>
</dbReference>
<evidence type="ECO:0000256" key="12">
    <source>
        <dbReference type="ARBA" id="ARBA00023012"/>
    </source>
</evidence>
<evidence type="ECO:0000256" key="8">
    <source>
        <dbReference type="ARBA" id="ARBA00022741"/>
    </source>
</evidence>
<dbReference type="Pfam" id="PF02518">
    <property type="entry name" value="HATPase_c"/>
    <property type="match status" value="1"/>
</dbReference>
<dbReference type="Proteomes" id="UP000295724">
    <property type="component" value="Unassembled WGS sequence"/>
</dbReference>
<dbReference type="EC" id="2.7.13.3" evidence="3"/>
<dbReference type="InterPro" id="IPR004358">
    <property type="entry name" value="Sig_transdc_His_kin-like_C"/>
</dbReference>
<keyword evidence="10" id="KW-0067">ATP-binding</keyword>
<accession>A0A4R6XZU0</accession>
<dbReference type="PANTHER" id="PTHR42878">
    <property type="entry name" value="TWO-COMPONENT HISTIDINE KINASE"/>
    <property type="match status" value="1"/>
</dbReference>
<keyword evidence="9 17" id="KW-0418">Kinase</keyword>
<feature type="transmembrane region" description="Helical" evidence="14">
    <location>
        <begin position="42"/>
        <end position="66"/>
    </location>
</feature>
<dbReference type="PANTHER" id="PTHR42878:SF7">
    <property type="entry name" value="SENSOR HISTIDINE KINASE GLRK"/>
    <property type="match status" value="1"/>
</dbReference>
<evidence type="ECO:0000256" key="10">
    <source>
        <dbReference type="ARBA" id="ARBA00022840"/>
    </source>
</evidence>
<evidence type="ECO:0000256" key="2">
    <source>
        <dbReference type="ARBA" id="ARBA00004651"/>
    </source>
</evidence>
<comment type="subcellular location">
    <subcellularLocation>
        <location evidence="2">Cell membrane</location>
        <topology evidence="2">Multi-pass membrane protein</topology>
    </subcellularLocation>
</comment>
<dbReference type="InterPro" id="IPR003594">
    <property type="entry name" value="HATPase_dom"/>
</dbReference>
<keyword evidence="18" id="KW-1185">Reference proteome</keyword>
<dbReference type="InterPro" id="IPR050351">
    <property type="entry name" value="BphY/WalK/GraS-like"/>
</dbReference>
<evidence type="ECO:0000256" key="4">
    <source>
        <dbReference type="ARBA" id="ARBA00022475"/>
    </source>
</evidence>
<feature type="transmembrane region" description="Helical" evidence="14">
    <location>
        <begin position="285"/>
        <end position="304"/>
    </location>
</feature>
<dbReference type="SUPFAM" id="SSF55785">
    <property type="entry name" value="PYP-like sensor domain (PAS domain)"/>
    <property type="match status" value="1"/>
</dbReference>
<dbReference type="OrthoDB" id="1931120at2"/>
<dbReference type="GO" id="GO:0000156">
    <property type="term" value="F:phosphorelay response regulator activity"/>
    <property type="evidence" value="ECO:0007669"/>
    <property type="project" value="TreeGrafter"/>
</dbReference>
<dbReference type="Gene3D" id="3.30.450.20">
    <property type="entry name" value="PAS domain"/>
    <property type="match status" value="1"/>
</dbReference>
<evidence type="ECO:0000256" key="13">
    <source>
        <dbReference type="ARBA" id="ARBA00023136"/>
    </source>
</evidence>
<dbReference type="InterPro" id="IPR017232">
    <property type="entry name" value="NtrY"/>
</dbReference>
<evidence type="ECO:0000256" key="14">
    <source>
        <dbReference type="SAM" id="Phobius"/>
    </source>
</evidence>
<feature type="domain" description="Histidine kinase" evidence="15">
    <location>
        <begin position="507"/>
        <end position="717"/>
    </location>
</feature>
<protein>
    <recommendedName>
        <fullName evidence="3">histidine kinase</fullName>
        <ecNumber evidence="3">2.7.13.3</ecNumber>
    </recommendedName>
</protein>
<dbReference type="PROSITE" id="PS50109">
    <property type="entry name" value="HIS_KIN"/>
    <property type="match status" value="1"/>
</dbReference>
<keyword evidence="6" id="KW-0808">Transferase</keyword>
<dbReference type="Pfam" id="PF19312">
    <property type="entry name" value="NtrY_N"/>
    <property type="match status" value="1"/>
</dbReference>
<feature type="transmembrane region" description="Helical" evidence="14">
    <location>
        <begin position="86"/>
        <end position="108"/>
    </location>
</feature>
<keyword evidence="12" id="KW-0902">Two-component regulatory system</keyword>
<dbReference type="RefSeq" id="WP_099018028.1">
    <property type="nucleotide sequence ID" value="NZ_NIHB01000001.1"/>
</dbReference>
<gene>
    <name evidence="17" type="ORF">C8D91_0183</name>
</gene>
<dbReference type="GO" id="GO:0030295">
    <property type="term" value="F:protein kinase activator activity"/>
    <property type="evidence" value="ECO:0007669"/>
    <property type="project" value="TreeGrafter"/>
</dbReference>
<dbReference type="SMART" id="SM00388">
    <property type="entry name" value="HisKA"/>
    <property type="match status" value="1"/>
</dbReference>
<dbReference type="InterPro" id="IPR035965">
    <property type="entry name" value="PAS-like_dom_sf"/>
</dbReference>
<reference evidence="17 18" key="1">
    <citation type="submission" date="2019-03" db="EMBL/GenBank/DDBJ databases">
        <title>Genomic Encyclopedia of Type Strains, Phase IV (KMG-IV): sequencing the most valuable type-strain genomes for metagenomic binning, comparative biology and taxonomic classification.</title>
        <authorList>
            <person name="Goeker M."/>
        </authorList>
    </citation>
    <scope>NUCLEOTIDE SEQUENCE [LARGE SCALE GENOMIC DNA]</scope>
    <source>
        <strain evidence="17 18">DSM 25488</strain>
    </source>
</reference>
<dbReference type="Gene3D" id="3.30.565.10">
    <property type="entry name" value="Histidine kinase-like ATPase, C-terminal domain"/>
    <property type="match status" value="1"/>
</dbReference>
<dbReference type="SMART" id="SM00387">
    <property type="entry name" value="HATPase_c"/>
    <property type="match status" value="1"/>
</dbReference>
<dbReference type="Pfam" id="PF00512">
    <property type="entry name" value="HisKA"/>
    <property type="match status" value="1"/>
</dbReference>
<dbReference type="Gene3D" id="6.10.340.10">
    <property type="match status" value="1"/>
</dbReference>
<dbReference type="GO" id="GO:0000155">
    <property type="term" value="F:phosphorelay sensor kinase activity"/>
    <property type="evidence" value="ECO:0007669"/>
    <property type="project" value="InterPro"/>
</dbReference>
<evidence type="ECO:0000259" key="15">
    <source>
        <dbReference type="PROSITE" id="PS50109"/>
    </source>
</evidence>
<dbReference type="EMBL" id="SNZB01000001">
    <property type="protein sequence ID" value="TDR23323.1"/>
    <property type="molecule type" value="Genomic_DNA"/>
</dbReference>
<evidence type="ECO:0000256" key="3">
    <source>
        <dbReference type="ARBA" id="ARBA00012438"/>
    </source>
</evidence>
<evidence type="ECO:0000256" key="6">
    <source>
        <dbReference type="ARBA" id="ARBA00022679"/>
    </source>
</evidence>
<dbReference type="GO" id="GO:0007234">
    <property type="term" value="P:osmosensory signaling via phosphorelay pathway"/>
    <property type="evidence" value="ECO:0007669"/>
    <property type="project" value="TreeGrafter"/>
</dbReference>
<dbReference type="InterPro" id="IPR003661">
    <property type="entry name" value="HisK_dim/P_dom"/>
</dbReference>
<dbReference type="PIRSF" id="PIRSF037532">
    <property type="entry name" value="STHK_NtrY"/>
    <property type="match status" value="1"/>
</dbReference>
<evidence type="ECO:0000256" key="11">
    <source>
        <dbReference type="ARBA" id="ARBA00022989"/>
    </source>
</evidence>
<dbReference type="CDD" id="cd06225">
    <property type="entry name" value="HAMP"/>
    <property type="match status" value="1"/>
</dbReference>
<keyword evidence="7 14" id="KW-0812">Transmembrane</keyword>
<dbReference type="SUPFAM" id="SSF158472">
    <property type="entry name" value="HAMP domain-like"/>
    <property type="match status" value="1"/>
</dbReference>
<evidence type="ECO:0000259" key="16">
    <source>
        <dbReference type="PROSITE" id="PS50885"/>
    </source>
</evidence>
<evidence type="ECO:0000256" key="1">
    <source>
        <dbReference type="ARBA" id="ARBA00000085"/>
    </source>
</evidence>
<keyword evidence="5" id="KW-0597">Phosphoprotein</keyword>
<name>A0A4R6XZU0_9GAMM</name>
<evidence type="ECO:0000313" key="17">
    <source>
        <dbReference type="EMBL" id="TDR23323.1"/>
    </source>
</evidence>
<dbReference type="Pfam" id="PF00672">
    <property type="entry name" value="HAMP"/>
    <property type="match status" value="1"/>
</dbReference>
<dbReference type="AlphaFoldDB" id="A0A4R6XZU0"/>
<dbReference type="CDD" id="cd00082">
    <property type="entry name" value="HisKA"/>
    <property type="match status" value="1"/>
</dbReference>
<keyword evidence="13 14" id="KW-0472">Membrane</keyword>
<dbReference type="InterPro" id="IPR045671">
    <property type="entry name" value="NtrY-like_N"/>
</dbReference>
<sequence length="717" mass="80339">MNKFTKIVFNKNLPVLALVITLLAALYLLGLAIQGSEQFNRIYIWLFAASVLAVVFLILIIIQRMVWLFIKRKNNEPGIQLTTRMVLMFTGLSLPPVIVVYLFAIMLVNQYVDSWFDVETDQALKDAITLGNTFLDTQTITHLTEARNMAAELAEVDPLNQSIYLDRLLDNSKANSLSIYGADGQLISTSNLNPLNFVSPALPQNTFNEVSNNRDYARVEPSSNTGLHIRVVLPIINNTAINVGQRQYLQGLYPIPKNYENLTINIETQYHEYTQQTYQRQQLKSTFIIILSIVLLISVLLAMLRAFSSARRLVAPIKLLSEATRDITEGKFSKVIPVDSNDELGLLVQSFNSMSIQIASSSALAHRAQSEAENQRTYLENVMSHLTSGVISIDQDFLIRLSNEATHKILHLGNRSLNNRNIDYLAMKNPTLKPLIELIKQKVTDKTNYWQQEVLIAEDSLRRILLVRGSQISDQEIEGGGHVIVFDDQTIINQAQRDAAWSEVARRLAHEVKNPLTPIQLSAERMHMRFTGKLSKEEDEILDRATQTIVSQVENLKTLVNAFSDYAKPPELKKELGGLNKLINEIVDLYSLSQPGITFTLDLMTPEPQLLLDKGRITQLLTNLIKNAQESVDSGDVIIQISTITHNDQLELNIIDNGHGFSADIKEHVFEPYETTKQGGSGLGLAIVKKIVEEHGGIITAKNQEIGAKISILLPLA</sequence>
<organism evidence="17 18">
    <name type="scientific">Marinicella litoralis</name>
    <dbReference type="NCBI Taxonomy" id="644220"/>
    <lineage>
        <taxon>Bacteria</taxon>
        <taxon>Pseudomonadati</taxon>
        <taxon>Pseudomonadota</taxon>
        <taxon>Gammaproteobacteria</taxon>
        <taxon>Lysobacterales</taxon>
        <taxon>Marinicellaceae</taxon>
        <taxon>Marinicella</taxon>
    </lineage>
</organism>
<evidence type="ECO:0000313" key="18">
    <source>
        <dbReference type="Proteomes" id="UP000295724"/>
    </source>
</evidence>
<evidence type="ECO:0000256" key="7">
    <source>
        <dbReference type="ARBA" id="ARBA00022692"/>
    </source>
</evidence>
<dbReference type="SMART" id="SM00304">
    <property type="entry name" value="HAMP"/>
    <property type="match status" value="1"/>
</dbReference>
<dbReference type="Gene3D" id="1.10.287.130">
    <property type="match status" value="1"/>
</dbReference>
<evidence type="ECO:0000256" key="9">
    <source>
        <dbReference type="ARBA" id="ARBA00022777"/>
    </source>
</evidence>
<dbReference type="SUPFAM" id="SSF55874">
    <property type="entry name" value="ATPase domain of HSP90 chaperone/DNA topoisomerase II/histidine kinase"/>
    <property type="match status" value="1"/>
</dbReference>